<dbReference type="GO" id="GO:0003676">
    <property type="term" value="F:nucleic acid binding"/>
    <property type="evidence" value="ECO:0007669"/>
    <property type="project" value="InterPro"/>
</dbReference>
<dbReference type="Gene3D" id="3.30.420.10">
    <property type="entry name" value="Ribonuclease H-like superfamily/Ribonuclease H"/>
    <property type="match status" value="1"/>
</dbReference>
<dbReference type="InterPro" id="IPR036397">
    <property type="entry name" value="RNaseH_sf"/>
</dbReference>
<reference evidence="2 3" key="1">
    <citation type="submission" date="2014-04" db="EMBL/GenBank/DDBJ databases">
        <authorList>
            <consortium name="DOE Joint Genome Institute"/>
            <person name="Kuo A."/>
            <person name="Kohler A."/>
            <person name="Costa M.D."/>
            <person name="Nagy L.G."/>
            <person name="Floudas D."/>
            <person name="Copeland A."/>
            <person name="Barry K.W."/>
            <person name="Cichocki N."/>
            <person name="Veneault-Fourrey C."/>
            <person name="LaButti K."/>
            <person name="Lindquist E.A."/>
            <person name="Lipzen A."/>
            <person name="Lundell T."/>
            <person name="Morin E."/>
            <person name="Murat C."/>
            <person name="Sun H."/>
            <person name="Tunlid A."/>
            <person name="Henrissat B."/>
            <person name="Grigoriev I.V."/>
            <person name="Hibbett D.S."/>
            <person name="Martin F."/>
            <person name="Nordberg H.P."/>
            <person name="Cantor M.N."/>
            <person name="Hua S.X."/>
        </authorList>
    </citation>
    <scope>NUCLEOTIDE SEQUENCE [LARGE SCALE GENOMIC DNA]</scope>
    <source>
        <strain evidence="2 3">Marx 270</strain>
    </source>
</reference>
<accession>A0A0C3P909</accession>
<evidence type="ECO:0000313" key="2">
    <source>
        <dbReference type="EMBL" id="KIO04231.1"/>
    </source>
</evidence>
<dbReference type="InParanoid" id="A0A0C3P909"/>
<dbReference type="HOGENOM" id="CLU_056788_12_1_1"/>
<evidence type="ECO:0000259" key="1">
    <source>
        <dbReference type="Pfam" id="PF13358"/>
    </source>
</evidence>
<protein>
    <recommendedName>
        <fullName evidence="1">Tc1-like transposase DDE domain-containing protein</fullName>
    </recommendedName>
</protein>
<organism evidence="2 3">
    <name type="scientific">Pisolithus tinctorius Marx 270</name>
    <dbReference type="NCBI Taxonomy" id="870435"/>
    <lineage>
        <taxon>Eukaryota</taxon>
        <taxon>Fungi</taxon>
        <taxon>Dikarya</taxon>
        <taxon>Basidiomycota</taxon>
        <taxon>Agaricomycotina</taxon>
        <taxon>Agaricomycetes</taxon>
        <taxon>Agaricomycetidae</taxon>
        <taxon>Boletales</taxon>
        <taxon>Sclerodermatineae</taxon>
        <taxon>Pisolithaceae</taxon>
        <taxon>Pisolithus</taxon>
    </lineage>
</organism>
<keyword evidence="3" id="KW-1185">Reference proteome</keyword>
<reference evidence="3" key="2">
    <citation type="submission" date="2015-01" db="EMBL/GenBank/DDBJ databases">
        <title>Evolutionary Origins and Diversification of the Mycorrhizal Mutualists.</title>
        <authorList>
            <consortium name="DOE Joint Genome Institute"/>
            <consortium name="Mycorrhizal Genomics Consortium"/>
            <person name="Kohler A."/>
            <person name="Kuo A."/>
            <person name="Nagy L.G."/>
            <person name="Floudas D."/>
            <person name="Copeland A."/>
            <person name="Barry K.W."/>
            <person name="Cichocki N."/>
            <person name="Veneault-Fourrey C."/>
            <person name="LaButti K."/>
            <person name="Lindquist E.A."/>
            <person name="Lipzen A."/>
            <person name="Lundell T."/>
            <person name="Morin E."/>
            <person name="Murat C."/>
            <person name="Riley R."/>
            <person name="Ohm R."/>
            <person name="Sun H."/>
            <person name="Tunlid A."/>
            <person name="Henrissat B."/>
            <person name="Grigoriev I.V."/>
            <person name="Hibbett D.S."/>
            <person name="Martin F."/>
        </authorList>
    </citation>
    <scope>NUCLEOTIDE SEQUENCE [LARGE SCALE GENOMIC DNA]</scope>
    <source>
        <strain evidence="3">Marx 270</strain>
    </source>
</reference>
<dbReference type="AlphaFoldDB" id="A0A0C3P909"/>
<evidence type="ECO:0000313" key="3">
    <source>
        <dbReference type="Proteomes" id="UP000054217"/>
    </source>
</evidence>
<dbReference type="OrthoDB" id="2266637at2759"/>
<dbReference type="Proteomes" id="UP000054217">
    <property type="component" value="Unassembled WGS sequence"/>
</dbReference>
<dbReference type="EMBL" id="KN831972">
    <property type="protein sequence ID" value="KIO04231.1"/>
    <property type="molecule type" value="Genomic_DNA"/>
</dbReference>
<dbReference type="Pfam" id="PF13358">
    <property type="entry name" value="DDE_3"/>
    <property type="match status" value="1"/>
</dbReference>
<proteinExistence type="predicted"/>
<dbReference type="STRING" id="870435.A0A0C3P909"/>
<dbReference type="InterPro" id="IPR038717">
    <property type="entry name" value="Tc1-like_DDE_dom"/>
</dbReference>
<feature type="domain" description="Tc1-like transposase DDE" evidence="1">
    <location>
        <begin position="2"/>
        <end position="33"/>
    </location>
</feature>
<sequence>MRLLYLPAYSPDFNPIEEAFSAMKAWIQQNLDYARSELSGEAGCNPHQLLIDAAFSAITPDKLHGWYADCGY</sequence>
<name>A0A0C3P909_PISTI</name>
<gene>
    <name evidence="2" type="ORF">M404DRAFT_143870</name>
</gene>